<reference evidence="7" key="1">
    <citation type="submission" date="2023-04" db="EMBL/GenBank/DDBJ databases">
        <title>Aspergillus oryzae NBRC 4228.</title>
        <authorList>
            <person name="Ichikawa N."/>
            <person name="Sato H."/>
            <person name="Tonouchi N."/>
        </authorList>
    </citation>
    <scope>NUCLEOTIDE SEQUENCE</scope>
    <source>
        <strain evidence="7">NBRC 4228</strain>
    </source>
</reference>
<evidence type="ECO:0000256" key="5">
    <source>
        <dbReference type="SAM" id="Phobius"/>
    </source>
</evidence>
<keyword evidence="2 5" id="KW-0812">Transmembrane</keyword>
<dbReference type="InterPro" id="IPR013525">
    <property type="entry name" value="ABC2_TM"/>
</dbReference>
<dbReference type="GO" id="GO:0140359">
    <property type="term" value="F:ABC-type transporter activity"/>
    <property type="evidence" value="ECO:0007669"/>
    <property type="project" value="InterPro"/>
</dbReference>
<evidence type="ECO:0000313" key="7">
    <source>
        <dbReference type="EMBL" id="GMG36707.1"/>
    </source>
</evidence>
<sequence>MLTDDHSADSMVAATLMPFFIIMCELFNGILQPHENMPVFWKYTMYYATPFTYWIGGVLTAVLRGMPVICDSSELTMFESPPNMTCAEYAGPWLAEHGVGYLSNPDDTSKCGYCNSGSGINLELPQVGRNRKSVIITLIGFPEPLISGFSPKRKAEGGFCSDRDFIIEDQAIGKKDSSGLL</sequence>
<evidence type="ECO:0000256" key="1">
    <source>
        <dbReference type="ARBA" id="ARBA00004141"/>
    </source>
</evidence>
<evidence type="ECO:0000256" key="3">
    <source>
        <dbReference type="ARBA" id="ARBA00022989"/>
    </source>
</evidence>
<gene>
    <name evidence="7" type="ORF">Aory04_001169200</name>
</gene>
<evidence type="ECO:0000256" key="4">
    <source>
        <dbReference type="ARBA" id="ARBA00023136"/>
    </source>
</evidence>
<dbReference type="Proteomes" id="UP001165205">
    <property type="component" value="Unassembled WGS sequence"/>
</dbReference>
<dbReference type="EMBL" id="BSYA01000209">
    <property type="protein sequence ID" value="GMG36707.1"/>
    <property type="molecule type" value="Genomic_DNA"/>
</dbReference>
<comment type="caution">
    <text evidence="7">The sequence shown here is derived from an EMBL/GenBank/DDBJ whole genome shotgun (WGS) entry which is preliminary data.</text>
</comment>
<name>A0AAN4YX38_ASPOZ</name>
<accession>A0AAN4YX38</accession>
<feature type="transmembrane region" description="Helical" evidence="5">
    <location>
        <begin position="51"/>
        <end position="70"/>
    </location>
</feature>
<dbReference type="AlphaFoldDB" id="A0AAN4YX38"/>
<comment type="subcellular location">
    <subcellularLocation>
        <location evidence="1">Membrane</location>
        <topology evidence="1">Multi-pass membrane protein</topology>
    </subcellularLocation>
</comment>
<protein>
    <submittedName>
        <fullName evidence="7">Unnamed protein product</fullName>
    </submittedName>
</protein>
<dbReference type="Pfam" id="PF01061">
    <property type="entry name" value="ABC2_membrane"/>
    <property type="match status" value="1"/>
</dbReference>
<evidence type="ECO:0000256" key="2">
    <source>
        <dbReference type="ARBA" id="ARBA00022692"/>
    </source>
</evidence>
<proteinExistence type="predicted"/>
<evidence type="ECO:0000313" key="8">
    <source>
        <dbReference type="Proteomes" id="UP001165205"/>
    </source>
</evidence>
<keyword evidence="3 5" id="KW-1133">Transmembrane helix</keyword>
<evidence type="ECO:0000259" key="6">
    <source>
        <dbReference type="Pfam" id="PF01061"/>
    </source>
</evidence>
<dbReference type="GO" id="GO:0016020">
    <property type="term" value="C:membrane"/>
    <property type="evidence" value="ECO:0007669"/>
    <property type="project" value="UniProtKB-SubCell"/>
</dbReference>
<organism evidence="7 8">
    <name type="scientific">Aspergillus oryzae</name>
    <name type="common">Yellow koji mold</name>
    <dbReference type="NCBI Taxonomy" id="5062"/>
    <lineage>
        <taxon>Eukaryota</taxon>
        <taxon>Fungi</taxon>
        <taxon>Dikarya</taxon>
        <taxon>Ascomycota</taxon>
        <taxon>Pezizomycotina</taxon>
        <taxon>Eurotiomycetes</taxon>
        <taxon>Eurotiomycetidae</taxon>
        <taxon>Eurotiales</taxon>
        <taxon>Aspergillaceae</taxon>
        <taxon>Aspergillus</taxon>
        <taxon>Aspergillus subgen. Circumdati</taxon>
    </lineage>
</organism>
<feature type="domain" description="ABC-2 type transporter transmembrane" evidence="6">
    <location>
        <begin position="11"/>
        <end position="61"/>
    </location>
</feature>
<feature type="transmembrane region" description="Helical" evidence="5">
    <location>
        <begin position="12"/>
        <end position="31"/>
    </location>
</feature>
<keyword evidence="4 5" id="KW-0472">Membrane</keyword>